<reference evidence="2 3" key="1">
    <citation type="submission" date="2019-04" db="EMBL/GenBank/DDBJ databases">
        <title>Comparative genomics and transcriptomics to analyze fruiting body development in filamentous ascomycetes.</title>
        <authorList>
            <consortium name="DOE Joint Genome Institute"/>
            <person name="Lutkenhaus R."/>
            <person name="Traeger S."/>
            <person name="Breuer J."/>
            <person name="Kuo A."/>
            <person name="Lipzen A."/>
            <person name="Pangilinan J."/>
            <person name="Dilworth D."/>
            <person name="Sandor L."/>
            <person name="Poggeler S."/>
            <person name="Barry K."/>
            <person name="Grigoriev I.V."/>
            <person name="Nowrousian M."/>
        </authorList>
    </citation>
    <scope>NUCLEOTIDE SEQUENCE [LARGE SCALE GENOMIC DNA]</scope>
    <source>
        <strain evidence="2 3">CBS 389.68</strain>
    </source>
</reference>
<gene>
    <name evidence="2" type="ORF">EX30DRAFT_195008</name>
</gene>
<dbReference type="OrthoDB" id="2535391at2759"/>
<name>A0A4S2MKW8_9PEZI</name>
<proteinExistence type="predicted"/>
<dbReference type="InParanoid" id="A0A4S2MKW8"/>
<dbReference type="STRING" id="341454.A0A4S2MKW8"/>
<dbReference type="Proteomes" id="UP000298138">
    <property type="component" value="Unassembled WGS sequence"/>
</dbReference>
<dbReference type="Gene3D" id="3.30.40.10">
    <property type="entry name" value="Zinc/RING finger domain, C3HC4 (zinc finger)"/>
    <property type="match status" value="1"/>
</dbReference>
<keyword evidence="3" id="KW-1185">Reference proteome</keyword>
<dbReference type="AlphaFoldDB" id="A0A4S2MKW8"/>
<organism evidence="2 3">
    <name type="scientific">Ascodesmis nigricans</name>
    <dbReference type="NCBI Taxonomy" id="341454"/>
    <lineage>
        <taxon>Eukaryota</taxon>
        <taxon>Fungi</taxon>
        <taxon>Dikarya</taxon>
        <taxon>Ascomycota</taxon>
        <taxon>Pezizomycotina</taxon>
        <taxon>Pezizomycetes</taxon>
        <taxon>Pezizales</taxon>
        <taxon>Ascodesmidaceae</taxon>
        <taxon>Ascodesmis</taxon>
    </lineage>
</organism>
<evidence type="ECO:0000259" key="1">
    <source>
        <dbReference type="Pfam" id="PF14634"/>
    </source>
</evidence>
<dbReference type="Pfam" id="PF14634">
    <property type="entry name" value="zf-RING_5"/>
    <property type="match status" value="1"/>
</dbReference>
<accession>A0A4S2MKW8</accession>
<protein>
    <recommendedName>
        <fullName evidence="1">RING-type domain-containing protein</fullName>
    </recommendedName>
</protein>
<evidence type="ECO:0000313" key="3">
    <source>
        <dbReference type="Proteomes" id="UP000298138"/>
    </source>
</evidence>
<sequence>MSSPSRPNRERTPSDDATRELVFYCTVCFTPLAGSGRNSRDPPYWLTSCGHIVCSNHLFPDGGSYHISSRLNRQNILTDFKVPLEATQKTHTCPHCQRTDISLAAVNGSEPPEGLRDYFTPQLELLDNFTGALRAVSI</sequence>
<dbReference type="InterPro" id="IPR001841">
    <property type="entry name" value="Znf_RING"/>
</dbReference>
<dbReference type="InterPro" id="IPR013083">
    <property type="entry name" value="Znf_RING/FYVE/PHD"/>
</dbReference>
<evidence type="ECO:0000313" key="2">
    <source>
        <dbReference type="EMBL" id="TGZ77602.1"/>
    </source>
</evidence>
<feature type="domain" description="RING-type" evidence="1">
    <location>
        <begin position="25"/>
        <end position="98"/>
    </location>
</feature>
<dbReference type="EMBL" id="ML220151">
    <property type="protein sequence ID" value="TGZ77602.1"/>
    <property type="molecule type" value="Genomic_DNA"/>
</dbReference>